<evidence type="ECO:0000313" key="2">
    <source>
        <dbReference type="EMBL" id="QDT74826.1"/>
    </source>
</evidence>
<protein>
    <submittedName>
        <fullName evidence="2">Uncharacterized protein</fullName>
    </submittedName>
</protein>
<feature type="chain" id="PRO_5022092093" evidence="1">
    <location>
        <begin position="22"/>
        <end position="415"/>
    </location>
</feature>
<evidence type="ECO:0000313" key="3">
    <source>
        <dbReference type="Proteomes" id="UP000317909"/>
    </source>
</evidence>
<accession>A0A517U2H9</accession>
<dbReference type="AlphaFoldDB" id="A0A517U2H9"/>
<organism evidence="2 3">
    <name type="scientific">Lacipirellula limnantheis</name>
    <dbReference type="NCBI Taxonomy" id="2528024"/>
    <lineage>
        <taxon>Bacteria</taxon>
        <taxon>Pseudomonadati</taxon>
        <taxon>Planctomycetota</taxon>
        <taxon>Planctomycetia</taxon>
        <taxon>Pirellulales</taxon>
        <taxon>Lacipirellulaceae</taxon>
        <taxon>Lacipirellula</taxon>
    </lineage>
</organism>
<feature type="signal peptide" evidence="1">
    <location>
        <begin position="1"/>
        <end position="21"/>
    </location>
</feature>
<keyword evidence="3" id="KW-1185">Reference proteome</keyword>
<dbReference type="RefSeq" id="WP_145434548.1">
    <property type="nucleotide sequence ID" value="NZ_CP036339.1"/>
</dbReference>
<dbReference type="Proteomes" id="UP000317909">
    <property type="component" value="Chromosome"/>
</dbReference>
<evidence type="ECO:0000256" key="1">
    <source>
        <dbReference type="SAM" id="SignalP"/>
    </source>
</evidence>
<keyword evidence="1" id="KW-0732">Signal</keyword>
<name>A0A517U2H9_9BACT</name>
<dbReference type="KEGG" id="llh:I41_40290"/>
<proteinExistence type="predicted"/>
<dbReference type="EMBL" id="CP036339">
    <property type="protein sequence ID" value="QDT74826.1"/>
    <property type="molecule type" value="Genomic_DNA"/>
</dbReference>
<sequence length="415" mass="43765" precursor="true">MMKTLTSFTLCTLLLTTVGQAARFLPLGLPPGIGSASMVVEGVSADGTKVVGSYFPEQKAFLWTDVAGLKFLTGGPDLPQVRTANAISPDGNVVIGHLIAGSSEPYRWTESEGITLLPPRMYEPVATSYDGSIVIGITSYSTFYGGTSEDISWDGKVVVGGSGFDEGFRDEGGVRTWLGDLPGWAYSSQALAVSADGSFVVGTSKGAVGPGQQNELPMYWTEATGMVRLGQWTNGYATDVSAAKIAISGYGNPNLGGDGAFRWTPASGTRSVKSLLTDAGIDMTGWDMTTGHSTYLSADGRTIVGTGKNPNGKFEGWLAELDIAGDFDQDGDSDGNDFLIWQRGFETTHDSSDLADWSTNLAFLRSLAPQPSLETSVVPEPSSALQVVAGLLFLVGICSAATTPHGRRSRDFDCR</sequence>
<dbReference type="OrthoDB" id="229996at2"/>
<reference evidence="2 3" key="1">
    <citation type="submission" date="2019-02" db="EMBL/GenBank/DDBJ databases">
        <title>Deep-cultivation of Planctomycetes and their phenomic and genomic characterization uncovers novel biology.</title>
        <authorList>
            <person name="Wiegand S."/>
            <person name="Jogler M."/>
            <person name="Boedeker C."/>
            <person name="Pinto D."/>
            <person name="Vollmers J."/>
            <person name="Rivas-Marin E."/>
            <person name="Kohn T."/>
            <person name="Peeters S.H."/>
            <person name="Heuer A."/>
            <person name="Rast P."/>
            <person name="Oberbeckmann S."/>
            <person name="Bunk B."/>
            <person name="Jeske O."/>
            <person name="Meyerdierks A."/>
            <person name="Storesund J.E."/>
            <person name="Kallscheuer N."/>
            <person name="Luecker S."/>
            <person name="Lage O.M."/>
            <person name="Pohl T."/>
            <person name="Merkel B.J."/>
            <person name="Hornburger P."/>
            <person name="Mueller R.-W."/>
            <person name="Bruemmer F."/>
            <person name="Labrenz M."/>
            <person name="Spormann A.M."/>
            <person name="Op den Camp H."/>
            <person name="Overmann J."/>
            <person name="Amann R."/>
            <person name="Jetten M.S.M."/>
            <person name="Mascher T."/>
            <person name="Medema M.H."/>
            <person name="Devos D.P."/>
            <person name="Kaster A.-K."/>
            <person name="Ovreas L."/>
            <person name="Rohde M."/>
            <person name="Galperin M.Y."/>
            <person name="Jogler C."/>
        </authorList>
    </citation>
    <scope>NUCLEOTIDE SEQUENCE [LARGE SCALE GENOMIC DNA]</scope>
    <source>
        <strain evidence="2 3">I41</strain>
    </source>
</reference>
<gene>
    <name evidence="2" type="ORF">I41_40290</name>
</gene>